<dbReference type="InterPro" id="IPR016195">
    <property type="entry name" value="Pol/histidinol_Pase-like"/>
</dbReference>
<name>A0A369AZN2_9ENTE</name>
<dbReference type="PANTHER" id="PTHR39181:SF1">
    <property type="entry name" value="TYROSINE-PROTEIN PHOSPHATASE YWQE"/>
    <property type="match status" value="1"/>
</dbReference>
<dbReference type="Proteomes" id="UP000288197">
    <property type="component" value="Unassembled WGS sequence"/>
</dbReference>
<dbReference type="SUPFAM" id="SSF89550">
    <property type="entry name" value="PHP domain-like"/>
    <property type="match status" value="1"/>
</dbReference>
<dbReference type="AlphaFoldDB" id="A0A369AZN2"/>
<protein>
    <recommendedName>
        <fullName evidence="5">Tyrosine-protein phosphatase</fullName>
        <ecNumber evidence="5">3.1.3.48</ecNumber>
    </recommendedName>
</protein>
<keyword evidence="7" id="KW-1185">Reference proteome</keyword>
<comment type="catalytic activity">
    <reaction evidence="4 5">
        <text>O-phospho-L-tyrosyl-[protein] + H2O = L-tyrosyl-[protein] + phosphate</text>
        <dbReference type="Rhea" id="RHEA:10684"/>
        <dbReference type="Rhea" id="RHEA-COMP:10136"/>
        <dbReference type="Rhea" id="RHEA-COMP:20101"/>
        <dbReference type="ChEBI" id="CHEBI:15377"/>
        <dbReference type="ChEBI" id="CHEBI:43474"/>
        <dbReference type="ChEBI" id="CHEBI:46858"/>
        <dbReference type="ChEBI" id="CHEBI:61978"/>
        <dbReference type="EC" id="3.1.3.48"/>
    </reaction>
</comment>
<comment type="similarity">
    <text evidence="1 5">Belongs to the metallo-dependent hydrolases superfamily. CpsB/CapC family.</text>
</comment>
<dbReference type="Pfam" id="PF19567">
    <property type="entry name" value="CpsB_CapC"/>
    <property type="match status" value="1"/>
</dbReference>
<keyword evidence="2 5" id="KW-0378">Hydrolase</keyword>
<proteinExistence type="inferred from homology"/>
<dbReference type="EMBL" id="NGJX01000005">
    <property type="protein sequence ID" value="RSU02231.1"/>
    <property type="molecule type" value="Genomic_DNA"/>
</dbReference>
<evidence type="ECO:0000256" key="5">
    <source>
        <dbReference type="PIRNR" id="PIRNR016557"/>
    </source>
</evidence>
<evidence type="ECO:0000313" key="7">
    <source>
        <dbReference type="Proteomes" id="UP000288197"/>
    </source>
</evidence>
<dbReference type="RefSeq" id="WP_114289550.1">
    <property type="nucleotide sequence ID" value="NZ_NGJX01000005.1"/>
</dbReference>
<dbReference type="EC" id="3.1.3.48" evidence="5"/>
<reference evidence="6 7" key="1">
    <citation type="submission" date="2017-05" db="EMBL/GenBank/DDBJ databases">
        <title>Vagococcus spp. assemblies.</title>
        <authorList>
            <person name="Gulvik C.A."/>
        </authorList>
    </citation>
    <scope>NUCLEOTIDE SEQUENCE [LARGE SCALE GENOMIC DNA]</scope>
    <source>
        <strain evidence="6 7">NCFB 2497</strain>
    </source>
</reference>
<evidence type="ECO:0000256" key="1">
    <source>
        <dbReference type="ARBA" id="ARBA00005750"/>
    </source>
</evidence>
<evidence type="ECO:0000256" key="3">
    <source>
        <dbReference type="ARBA" id="ARBA00022912"/>
    </source>
</evidence>
<accession>A0A369AZN2</accession>
<gene>
    <name evidence="6" type="ORF">CBF32_06495</name>
</gene>
<sequence length="255" mass="28829">MLVDIHCHILPGVDDGAQTLEASLEMARAAVSEGITHILCTPHHNNGVYLNPKHEVILKVAELQAVLDEKEIPLTLFEGQEVRMSPDLLRRISQNDILFTDLDDTYILIEFPSMEVPIYAHRVLFELCTNGYTPIIVHPERNAQIMKNPNLMIPLIEMGCLSQVTCGSYVGQFGKEIQRVAKGMIECNLAHMLASDAHNLKGRNFYTKEAYAKLEKEFGINKVEKYQQVVKDIVNGEKVTKSPPEEYKKKFSFFG</sequence>
<evidence type="ECO:0000256" key="2">
    <source>
        <dbReference type="ARBA" id="ARBA00022801"/>
    </source>
</evidence>
<dbReference type="GeneID" id="63146298"/>
<dbReference type="PIRSF" id="PIRSF016557">
    <property type="entry name" value="Caps_synth_CpsB"/>
    <property type="match status" value="1"/>
</dbReference>
<evidence type="ECO:0000313" key="6">
    <source>
        <dbReference type="EMBL" id="RSU02231.1"/>
    </source>
</evidence>
<keyword evidence="3 5" id="KW-0904">Protein phosphatase</keyword>
<dbReference type="OrthoDB" id="9788539at2"/>
<dbReference type="InterPro" id="IPR016667">
    <property type="entry name" value="Caps_polysacc_synth_CpsB/CapC"/>
</dbReference>
<organism evidence="6 7">
    <name type="scientific">Vagococcus fluvialis</name>
    <dbReference type="NCBI Taxonomy" id="2738"/>
    <lineage>
        <taxon>Bacteria</taxon>
        <taxon>Bacillati</taxon>
        <taxon>Bacillota</taxon>
        <taxon>Bacilli</taxon>
        <taxon>Lactobacillales</taxon>
        <taxon>Enterococcaceae</taxon>
        <taxon>Vagococcus</taxon>
    </lineage>
</organism>
<dbReference type="GO" id="GO:0004725">
    <property type="term" value="F:protein tyrosine phosphatase activity"/>
    <property type="evidence" value="ECO:0007669"/>
    <property type="project" value="UniProtKB-UniRule"/>
</dbReference>
<evidence type="ECO:0000256" key="4">
    <source>
        <dbReference type="ARBA" id="ARBA00051722"/>
    </source>
</evidence>
<comment type="caution">
    <text evidence="6">The sequence shown here is derived from an EMBL/GenBank/DDBJ whole genome shotgun (WGS) entry which is preliminary data.</text>
</comment>
<dbReference type="GO" id="GO:0030145">
    <property type="term" value="F:manganese ion binding"/>
    <property type="evidence" value="ECO:0007669"/>
    <property type="project" value="UniProtKB-UniRule"/>
</dbReference>
<dbReference type="PANTHER" id="PTHR39181">
    <property type="entry name" value="TYROSINE-PROTEIN PHOSPHATASE YWQE"/>
    <property type="match status" value="1"/>
</dbReference>
<dbReference type="Gene3D" id="3.20.20.140">
    <property type="entry name" value="Metal-dependent hydrolases"/>
    <property type="match status" value="1"/>
</dbReference>